<dbReference type="EMBL" id="MK746083">
    <property type="protein sequence ID" value="QED40583.1"/>
    <property type="molecule type" value="Genomic_DNA"/>
</dbReference>
<dbReference type="InterPro" id="IPR001841">
    <property type="entry name" value="Znf_RING"/>
</dbReference>
<sequence>MELSKIIMFSLPPPDMYHSYDNRLDSMSTTFLTKDYQKNLAKFGIYYEQGNGAYQCAFCELYMLKLNMRTLKYHTYSTCPMATKIMRDNIVMRRESFNKFKIARNVYSKLADELSENGFYYYGCKFKIRCAECLLTIVKLNKTDAIELVHARYSPDCIFNNKPSAPSLDDMNDKYSHTNQNNNKVTAVGRLYPLLSDPLTVDDKSSEKVLQQNDTMQKITLDDDGVKHKTDTNEDDYKLCKICFEKEKNTCVLPCKHVSTCMDCAKKCKTCCICRVKVKERLEIYLQ</sequence>
<dbReference type="PANTHER" id="PTHR14879:SF5">
    <property type="entry name" value="RING-TYPE DOMAIN-CONTAINING PROTEIN"/>
    <property type="match status" value="1"/>
</dbReference>
<dbReference type="Pfam" id="PF13920">
    <property type="entry name" value="zf-C3HC4_3"/>
    <property type="match status" value="1"/>
</dbReference>
<dbReference type="PROSITE" id="PS50089">
    <property type="entry name" value="ZF_RING_2"/>
    <property type="match status" value="1"/>
</dbReference>
<dbReference type="KEGG" id="vg:80541269"/>
<dbReference type="InterPro" id="IPR013083">
    <property type="entry name" value="Znf_RING/FYVE/PHD"/>
</dbReference>
<evidence type="ECO:0000256" key="1">
    <source>
        <dbReference type="PROSITE-ProRule" id="PRU00175"/>
    </source>
</evidence>
<dbReference type="Pfam" id="PF00653">
    <property type="entry name" value="BIR"/>
    <property type="match status" value="1"/>
</dbReference>
<dbReference type="GO" id="GO:0008270">
    <property type="term" value="F:zinc ion binding"/>
    <property type="evidence" value="ECO:0007669"/>
    <property type="project" value="UniProtKB-KW"/>
</dbReference>
<keyword evidence="1" id="KW-0862">Zinc</keyword>
<feature type="domain" description="RING-type" evidence="2">
    <location>
        <begin position="240"/>
        <end position="275"/>
    </location>
</feature>
<evidence type="ECO:0000313" key="4">
    <source>
        <dbReference type="Proteomes" id="UP001162233"/>
    </source>
</evidence>
<dbReference type="RefSeq" id="YP_010802499.1">
    <property type="nucleotide sequence ID" value="NC_077025.1"/>
</dbReference>
<accession>A0A5B8YS96</accession>
<reference evidence="3" key="1">
    <citation type="journal article" date="2019" name="Viruses">
        <title>A Novel Alphabaculovirus from the Soybean Looper, Chrysodeixis includens, that Produces Tetrahedral Occlusion Bodies and Encodes Two Copies of he65.</title>
        <authorList>
            <person name="Harrison R.L."/>
            <person name="Rowley D.L."/>
            <person name="Popham H.J.R."/>
        </authorList>
    </citation>
    <scope>NUCLEOTIDE SEQUENCE</scope>
    <source>
        <strain evidence="3">ChinNPV-1</strain>
    </source>
</reference>
<dbReference type="InterPro" id="IPR051728">
    <property type="entry name" value="RING-FYVE_E3_ubiquitin-ligase"/>
</dbReference>
<evidence type="ECO:0000313" key="3">
    <source>
        <dbReference type="EMBL" id="QED40583.1"/>
    </source>
</evidence>
<evidence type="ECO:0000259" key="2">
    <source>
        <dbReference type="PROSITE" id="PS50089"/>
    </source>
</evidence>
<keyword evidence="1" id="KW-0479">Metal-binding</keyword>
<dbReference type="SMART" id="SM00238">
    <property type="entry name" value="BIR"/>
    <property type="match status" value="1"/>
</dbReference>
<dbReference type="CDD" id="cd00022">
    <property type="entry name" value="BIR"/>
    <property type="match status" value="1"/>
</dbReference>
<dbReference type="PROSITE" id="PS50143">
    <property type="entry name" value="BIR_REPEAT_2"/>
    <property type="match status" value="1"/>
</dbReference>
<proteinExistence type="predicted"/>
<name>A0A5B8YS96_9ABAC</name>
<dbReference type="InterPro" id="IPR001370">
    <property type="entry name" value="BIR_rpt"/>
</dbReference>
<keyword evidence="4" id="KW-1185">Reference proteome</keyword>
<dbReference type="GeneID" id="80541269"/>
<dbReference type="SUPFAM" id="SSF57924">
    <property type="entry name" value="Inhibitor of apoptosis (IAP) repeat"/>
    <property type="match status" value="2"/>
</dbReference>
<dbReference type="Proteomes" id="UP001162233">
    <property type="component" value="Segment"/>
</dbReference>
<dbReference type="Gene3D" id="3.30.40.10">
    <property type="entry name" value="Zinc/RING finger domain, C3HC4 (zinc finger)"/>
    <property type="match status" value="1"/>
</dbReference>
<dbReference type="PANTHER" id="PTHR14879">
    <property type="entry name" value="CASPASE REGULATOR, RING FINGER DOMAIN-CONTAINING"/>
    <property type="match status" value="1"/>
</dbReference>
<dbReference type="Gene3D" id="1.10.1170.10">
    <property type="entry name" value="Inhibitor Of Apoptosis Protein (2mihbC-IAP-1), Chain A"/>
    <property type="match status" value="1"/>
</dbReference>
<organism evidence="3 4">
    <name type="scientific">Chrysodeixis includens nucleopolyhedrovirus</name>
    <dbReference type="NCBI Taxonomy" id="1207438"/>
    <lineage>
        <taxon>Viruses</taxon>
        <taxon>Viruses incertae sedis</taxon>
        <taxon>Naldaviricetes</taxon>
        <taxon>Lefavirales</taxon>
        <taxon>Baculoviridae</taxon>
        <taxon>Alphabaculovirus</taxon>
        <taxon>Alphabaculovirus chrincludentis</taxon>
        <taxon>Alphabaculovirus alterchrincludentis</taxon>
    </lineage>
</organism>
<keyword evidence="1" id="KW-0863">Zinc-finger</keyword>
<protein>
    <submittedName>
        <fullName evidence="3">IAP-2</fullName>
    </submittedName>
</protein>